<dbReference type="Pfam" id="PF01182">
    <property type="entry name" value="Glucosamine_iso"/>
    <property type="match status" value="1"/>
</dbReference>
<dbReference type="InterPro" id="IPR005900">
    <property type="entry name" value="6-phosphogluconolactonase_DevB"/>
</dbReference>
<dbReference type="PANTHER" id="PTHR11054:SF0">
    <property type="entry name" value="6-PHOSPHOGLUCONOLACTONASE"/>
    <property type="match status" value="1"/>
</dbReference>
<name>A0A3A3G1Z3_9BURK</name>
<proteinExistence type="inferred from homology"/>
<comment type="catalytic activity">
    <reaction evidence="1 7">
        <text>6-phospho-D-glucono-1,5-lactone + H2O = 6-phospho-D-gluconate + H(+)</text>
        <dbReference type="Rhea" id="RHEA:12556"/>
        <dbReference type="ChEBI" id="CHEBI:15377"/>
        <dbReference type="ChEBI" id="CHEBI:15378"/>
        <dbReference type="ChEBI" id="CHEBI:57955"/>
        <dbReference type="ChEBI" id="CHEBI:58759"/>
        <dbReference type="EC" id="3.1.1.31"/>
    </reaction>
</comment>
<protein>
    <recommendedName>
        <fullName evidence="6 7">6-phosphogluconolactonase</fullName>
        <shortName evidence="7">6PGL</shortName>
        <ecNumber evidence="5 7">3.1.1.31</ecNumber>
    </recommendedName>
</protein>
<evidence type="ECO:0000256" key="4">
    <source>
        <dbReference type="ARBA" id="ARBA00010662"/>
    </source>
</evidence>
<dbReference type="GO" id="GO:0005975">
    <property type="term" value="P:carbohydrate metabolic process"/>
    <property type="evidence" value="ECO:0007669"/>
    <property type="project" value="UniProtKB-UniRule"/>
</dbReference>
<dbReference type="NCBIfam" id="TIGR01198">
    <property type="entry name" value="pgl"/>
    <property type="match status" value="1"/>
</dbReference>
<dbReference type="InterPro" id="IPR039104">
    <property type="entry name" value="6PGL"/>
</dbReference>
<dbReference type="InterPro" id="IPR037171">
    <property type="entry name" value="NagB/RpiA_transferase-like"/>
</dbReference>
<dbReference type="PANTHER" id="PTHR11054">
    <property type="entry name" value="6-PHOSPHOGLUCONOLACTONASE"/>
    <property type="match status" value="1"/>
</dbReference>
<evidence type="ECO:0000259" key="8">
    <source>
        <dbReference type="Pfam" id="PF01182"/>
    </source>
</evidence>
<evidence type="ECO:0000256" key="2">
    <source>
        <dbReference type="ARBA" id="ARBA00002681"/>
    </source>
</evidence>
<evidence type="ECO:0000256" key="3">
    <source>
        <dbReference type="ARBA" id="ARBA00004961"/>
    </source>
</evidence>
<comment type="caution">
    <text evidence="9">The sequence shown here is derived from an EMBL/GenBank/DDBJ whole genome shotgun (WGS) entry which is preliminary data.</text>
</comment>
<comment type="pathway">
    <text evidence="3 7">Carbohydrate degradation; pentose phosphate pathway; D-ribulose 5-phosphate from D-glucose 6-phosphate (oxidative stage): step 2/3.</text>
</comment>
<evidence type="ECO:0000313" key="10">
    <source>
        <dbReference type="Proteomes" id="UP000266327"/>
    </source>
</evidence>
<evidence type="ECO:0000313" key="9">
    <source>
        <dbReference type="EMBL" id="RJG02518.1"/>
    </source>
</evidence>
<dbReference type="AlphaFoldDB" id="A0A3A3G1Z3"/>
<dbReference type="Proteomes" id="UP000266327">
    <property type="component" value="Unassembled WGS sequence"/>
</dbReference>
<comment type="similarity">
    <text evidence="4 7">Belongs to the glucosamine/galactosamine-6-phosphate isomerase family. 6-phosphogluconolactonase subfamily.</text>
</comment>
<evidence type="ECO:0000256" key="1">
    <source>
        <dbReference type="ARBA" id="ARBA00000832"/>
    </source>
</evidence>
<dbReference type="EMBL" id="QYUQ01000002">
    <property type="protein sequence ID" value="RJG02518.1"/>
    <property type="molecule type" value="Genomic_DNA"/>
</dbReference>
<dbReference type="GO" id="GO:0006098">
    <property type="term" value="P:pentose-phosphate shunt"/>
    <property type="evidence" value="ECO:0007669"/>
    <property type="project" value="UniProtKB-UniPathway"/>
</dbReference>
<accession>A0A3A3G1Z3</accession>
<evidence type="ECO:0000256" key="5">
    <source>
        <dbReference type="ARBA" id="ARBA00013198"/>
    </source>
</evidence>
<feature type="domain" description="Glucosamine/galactosamine-6-phosphate isomerase" evidence="8">
    <location>
        <begin position="75"/>
        <end position="275"/>
    </location>
</feature>
<dbReference type="EC" id="3.1.1.31" evidence="5 7"/>
<comment type="function">
    <text evidence="2 7">Hydrolysis of 6-phosphogluconolactone to 6-phosphogluconate.</text>
</comment>
<gene>
    <name evidence="7 9" type="primary">pgl</name>
    <name evidence="9" type="ORF">D3878_13815</name>
</gene>
<reference evidence="10" key="1">
    <citation type="submission" date="2018-09" db="EMBL/GenBank/DDBJ databases">
        <authorList>
            <person name="Zhu H."/>
        </authorList>
    </citation>
    <scope>NUCLEOTIDE SEQUENCE [LARGE SCALE GENOMIC DNA]</scope>
    <source>
        <strain evidence="10">K1S02-23</strain>
    </source>
</reference>
<keyword evidence="10" id="KW-1185">Reference proteome</keyword>
<sequence>MSPRWGRPPMPAGPCRCGAIPIMWRPHHPKNCWRCATCSSFNATPASSYMMRVRAFCAPRRAAMALQLTTFKIAEEAALALALQVSEDLRMALASGPAGGRALLLVSGGRSPLPFFAALAQQPLPWEHIDVSLVDERSVSSGDPDSNATLVGKHLLTGAAAAARLLPLMAVVAKATDPWLWARRSAQLANANPALARPAAIVLGLGADGHTASLFPDAPQWPEAASTSRRYVALQPGQAPHARVSLSLRALAAQRVCHVWSGGAAKLDVIMRAQALAAAVADGLIDAAVLDDAGPFARLVADPHITLKVYHSQA</sequence>
<organism evidence="9 10">
    <name type="scientific">Noviherbaspirillum sedimenti</name>
    <dbReference type="NCBI Taxonomy" id="2320865"/>
    <lineage>
        <taxon>Bacteria</taxon>
        <taxon>Pseudomonadati</taxon>
        <taxon>Pseudomonadota</taxon>
        <taxon>Betaproteobacteria</taxon>
        <taxon>Burkholderiales</taxon>
        <taxon>Oxalobacteraceae</taxon>
        <taxon>Noviherbaspirillum</taxon>
    </lineage>
</organism>
<dbReference type="SUPFAM" id="SSF100950">
    <property type="entry name" value="NagB/RpiA/CoA transferase-like"/>
    <property type="match status" value="1"/>
</dbReference>
<evidence type="ECO:0000256" key="6">
    <source>
        <dbReference type="ARBA" id="ARBA00020337"/>
    </source>
</evidence>
<dbReference type="GO" id="GO:0017057">
    <property type="term" value="F:6-phosphogluconolactonase activity"/>
    <property type="evidence" value="ECO:0007669"/>
    <property type="project" value="UniProtKB-UniRule"/>
</dbReference>
<dbReference type="InterPro" id="IPR006148">
    <property type="entry name" value="Glc/Gal-6P_isomerase"/>
</dbReference>
<dbReference type="UniPathway" id="UPA00115">
    <property type="reaction ID" value="UER00409"/>
</dbReference>
<keyword evidence="7 9" id="KW-0378">Hydrolase</keyword>
<dbReference type="Gene3D" id="3.40.50.1360">
    <property type="match status" value="1"/>
</dbReference>
<evidence type="ECO:0000256" key="7">
    <source>
        <dbReference type="RuleBase" id="RU365095"/>
    </source>
</evidence>